<keyword evidence="3" id="KW-0560">Oxidoreductase</keyword>
<keyword evidence="7" id="KW-1185">Reference proteome</keyword>
<keyword evidence="1" id="KW-0285">Flavoprotein</keyword>
<proteinExistence type="predicted"/>
<keyword evidence="4 6" id="KW-0503">Monooxygenase</keyword>
<dbReference type="InterPro" id="IPR036661">
    <property type="entry name" value="Luciferase-like_sf"/>
</dbReference>
<dbReference type="GO" id="GO:0008726">
    <property type="term" value="F:alkanesulfonate monooxygenase activity"/>
    <property type="evidence" value="ECO:0007669"/>
    <property type="project" value="TreeGrafter"/>
</dbReference>
<organism evidence="6 7">
    <name type="scientific">Nitrolancea hollandica Lb</name>
    <dbReference type="NCBI Taxonomy" id="1129897"/>
    <lineage>
        <taxon>Bacteria</taxon>
        <taxon>Pseudomonadati</taxon>
        <taxon>Thermomicrobiota</taxon>
        <taxon>Thermomicrobia</taxon>
        <taxon>Sphaerobacterales</taxon>
        <taxon>Sphaerobacterineae</taxon>
        <taxon>Sphaerobacteraceae</taxon>
        <taxon>Nitrolancea</taxon>
    </lineage>
</organism>
<evidence type="ECO:0000256" key="1">
    <source>
        <dbReference type="ARBA" id="ARBA00022630"/>
    </source>
</evidence>
<dbReference type="PANTHER" id="PTHR42847">
    <property type="entry name" value="ALKANESULFONATE MONOOXYGENASE"/>
    <property type="match status" value="1"/>
</dbReference>
<evidence type="ECO:0000259" key="5">
    <source>
        <dbReference type="Pfam" id="PF00296"/>
    </source>
</evidence>
<dbReference type="GO" id="GO:0046306">
    <property type="term" value="P:alkanesulfonate catabolic process"/>
    <property type="evidence" value="ECO:0007669"/>
    <property type="project" value="TreeGrafter"/>
</dbReference>
<evidence type="ECO:0000256" key="4">
    <source>
        <dbReference type="ARBA" id="ARBA00023033"/>
    </source>
</evidence>
<reference evidence="6 7" key="1">
    <citation type="journal article" date="2012" name="ISME J.">
        <title>Nitrification expanded: discovery, physiology and genomics of a nitrite-oxidizing bacterium from the phylum Chloroflexi.</title>
        <authorList>
            <person name="Sorokin D.Y."/>
            <person name="Lucker S."/>
            <person name="Vejmelkova D."/>
            <person name="Kostrikina N.A."/>
            <person name="Kleerebezem R."/>
            <person name="Rijpstra W.I."/>
            <person name="Damste J.S."/>
            <person name="Le Paslier D."/>
            <person name="Muyzer G."/>
            <person name="Wagner M."/>
            <person name="van Loosdrecht M.C."/>
            <person name="Daims H."/>
        </authorList>
    </citation>
    <scope>NUCLEOTIDE SEQUENCE [LARGE SCALE GENOMIC DNA]</scope>
    <source>
        <strain evidence="7">none</strain>
    </source>
</reference>
<dbReference type="AlphaFoldDB" id="I4EDP7"/>
<evidence type="ECO:0000313" key="7">
    <source>
        <dbReference type="Proteomes" id="UP000004221"/>
    </source>
</evidence>
<keyword evidence="2" id="KW-0288">FMN</keyword>
<dbReference type="Proteomes" id="UP000004221">
    <property type="component" value="Unassembled WGS sequence"/>
</dbReference>
<dbReference type="Gene3D" id="3.20.20.30">
    <property type="entry name" value="Luciferase-like domain"/>
    <property type="match status" value="1"/>
</dbReference>
<feature type="domain" description="Luciferase-like" evidence="5">
    <location>
        <begin position="13"/>
        <end position="227"/>
    </location>
</feature>
<dbReference type="RefSeq" id="WP_008475247.1">
    <property type="nucleotide sequence ID" value="NZ_CAGS01000066.1"/>
</dbReference>
<dbReference type="OrthoDB" id="9775082at2"/>
<evidence type="ECO:0000313" key="6">
    <source>
        <dbReference type="EMBL" id="CCF82809.1"/>
    </source>
</evidence>
<dbReference type="PANTHER" id="PTHR42847:SF4">
    <property type="entry name" value="ALKANESULFONATE MONOOXYGENASE-RELATED"/>
    <property type="match status" value="1"/>
</dbReference>
<evidence type="ECO:0000256" key="2">
    <source>
        <dbReference type="ARBA" id="ARBA00022643"/>
    </source>
</evidence>
<dbReference type="Pfam" id="PF00296">
    <property type="entry name" value="Bac_luciferase"/>
    <property type="match status" value="1"/>
</dbReference>
<dbReference type="SUPFAM" id="SSF51679">
    <property type="entry name" value="Bacterial luciferase-like"/>
    <property type="match status" value="1"/>
</dbReference>
<gene>
    <name evidence="6" type="ORF">NITHO_1580018</name>
</gene>
<dbReference type="InterPro" id="IPR011251">
    <property type="entry name" value="Luciferase-like_dom"/>
</dbReference>
<evidence type="ECO:0000256" key="3">
    <source>
        <dbReference type="ARBA" id="ARBA00023002"/>
    </source>
</evidence>
<comment type="caution">
    <text evidence="6">The sequence shown here is derived from an EMBL/GenBank/DDBJ whole genome shotgun (WGS) entry which is preliminary data.</text>
</comment>
<name>I4EDP7_9BACT</name>
<accession>I4EDP7</accession>
<dbReference type="EMBL" id="CAGS01000066">
    <property type="protein sequence ID" value="CCF82809.1"/>
    <property type="molecule type" value="Genomic_DNA"/>
</dbReference>
<protein>
    <submittedName>
        <fullName evidence="6">Luciferase-like monooxygenase</fullName>
    </submittedName>
</protein>
<sequence>MARPLPVLGINVHPGVEDPKDAFDRARIADISRLDLITIQDHPYIPYFLDTWTLLSALAGVTTRVHIGTNVSPLPLRPPAMLAKAAASLDVLSRGRVELGIGAGAFPKGIAAFGGQVLPVGERVAAFEEGLQVIRGLWESSGRFNFDGRYYQLHDTNFGPKPDHSIRIWVGAAKPRMLGIAGRLAGGVLLSNTWVSEDRLAGINRLIDESARSAGRSPDSIRRGYNLMGAIDLPDLPNTSSEIGPNTVVMPPAGWTDFIVRLYLERGMDTFIFWPLGDNQIPQIEAFAGQVAPAVLAELEIPPGLAI</sequence>
<dbReference type="InterPro" id="IPR050172">
    <property type="entry name" value="SsuD_RutA_monooxygenase"/>
</dbReference>